<dbReference type="InterPro" id="IPR025563">
    <property type="entry name" value="DUF4286"/>
</dbReference>
<keyword evidence="2" id="KW-1185">Reference proteome</keyword>
<reference evidence="2" key="1">
    <citation type="journal article" date="2019" name="Int. J. Syst. Evol. Microbiol.">
        <title>The Global Catalogue of Microorganisms (GCM) 10K type strain sequencing project: providing services to taxonomists for standard genome sequencing and annotation.</title>
        <authorList>
            <consortium name="The Broad Institute Genomics Platform"/>
            <consortium name="The Broad Institute Genome Sequencing Center for Infectious Disease"/>
            <person name="Wu L."/>
            <person name="Ma J."/>
        </authorList>
    </citation>
    <scope>NUCLEOTIDE SEQUENCE [LARGE SCALE GENOMIC DNA]</scope>
    <source>
        <strain evidence="2">CCUG 58938</strain>
    </source>
</reference>
<gene>
    <name evidence="1" type="ORF">ACFQ21_22700</name>
</gene>
<evidence type="ECO:0000313" key="1">
    <source>
        <dbReference type="EMBL" id="MFD1002153.1"/>
    </source>
</evidence>
<evidence type="ECO:0000313" key="2">
    <source>
        <dbReference type="Proteomes" id="UP001597112"/>
    </source>
</evidence>
<dbReference type="Pfam" id="PF14114">
    <property type="entry name" value="DUF4286"/>
    <property type="match status" value="1"/>
</dbReference>
<comment type="caution">
    <text evidence="1">The sequence shown here is derived from an EMBL/GenBank/DDBJ whole genome shotgun (WGS) entry which is preliminary data.</text>
</comment>
<dbReference type="EMBL" id="JBHTKA010000008">
    <property type="protein sequence ID" value="MFD1002153.1"/>
    <property type="molecule type" value="Genomic_DNA"/>
</dbReference>
<proteinExistence type="predicted"/>
<dbReference type="Proteomes" id="UP001597112">
    <property type="component" value="Unassembled WGS sequence"/>
</dbReference>
<protein>
    <submittedName>
        <fullName evidence="1">DUF4286 family protein</fullName>
    </submittedName>
</protein>
<name>A0ABW3K7U9_9BACT</name>
<sequence length="100" mass="12143">MLLYNVTVGIDKEIEQEWIDWMKQQYIPVVMKTEMFTDWKMYKVLHDQEDGSVSYSVQYFAADIQEVVNFVEKVEPELNKEFQKRFKDRHVAFRTLLEEV</sequence>
<dbReference type="RefSeq" id="WP_377582984.1">
    <property type="nucleotide sequence ID" value="NZ_JBHTKA010000008.1"/>
</dbReference>
<accession>A0ABW3K7U9</accession>
<organism evidence="1 2">
    <name type="scientific">Ohtaekwangia kribbensis</name>
    <dbReference type="NCBI Taxonomy" id="688913"/>
    <lineage>
        <taxon>Bacteria</taxon>
        <taxon>Pseudomonadati</taxon>
        <taxon>Bacteroidota</taxon>
        <taxon>Cytophagia</taxon>
        <taxon>Cytophagales</taxon>
        <taxon>Fulvivirgaceae</taxon>
        <taxon>Ohtaekwangia</taxon>
    </lineage>
</organism>